<reference evidence="1 2" key="1">
    <citation type="submission" date="2008-07" db="EMBL/GenBank/DDBJ databases">
        <authorList>
            <person name="Tandeau de Marsac N."/>
            <person name="Ferriera S."/>
            <person name="Johnson J."/>
            <person name="Kravitz S."/>
            <person name="Beeson K."/>
            <person name="Sutton G."/>
            <person name="Rogers Y.-H."/>
            <person name="Friedman R."/>
            <person name="Frazier M."/>
            <person name="Venter J.C."/>
        </authorList>
    </citation>
    <scope>NUCLEOTIDE SEQUENCE [LARGE SCALE GENOMIC DNA]</scope>
    <source>
        <strain evidence="1 2">PCC 7420</strain>
    </source>
</reference>
<evidence type="ECO:0000313" key="1">
    <source>
        <dbReference type="EMBL" id="EDX77359.1"/>
    </source>
</evidence>
<protein>
    <submittedName>
        <fullName evidence="1">Uncharacterized protein</fullName>
    </submittedName>
</protein>
<dbReference type="Proteomes" id="UP000003835">
    <property type="component" value="Unassembled WGS sequence"/>
</dbReference>
<dbReference type="AlphaFoldDB" id="B4VKR2"/>
<sequence>MSLNPPLQIVPKLAPTSLPCDRTKNRLGLYIGFQINIKR</sequence>
<dbReference type="HOGENOM" id="CLU_3307915_0_0_3"/>
<keyword evidence="2" id="KW-1185">Reference proteome</keyword>
<accession>B4VKR2</accession>
<proteinExistence type="predicted"/>
<organism evidence="1 2">
    <name type="scientific">Coleofasciculus chthonoplastes PCC 7420</name>
    <dbReference type="NCBI Taxonomy" id="118168"/>
    <lineage>
        <taxon>Bacteria</taxon>
        <taxon>Bacillati</taxon>
        <taxon>Cyanobacteriota</taxon>
        <taxon>Cyanophyceae</taxon>
        <taxon>Coleofasciculales</taxon>
        <taxon>Coleofasciculaceae</taxon>
        <taxon>Coleofasciculus</taxon>
    </lineage>
</organism>
<evidence type="ECO:0000313" key="2">
    <source>
        <dbReference type="Proteomes" id="UP000003835"/>
    </source>
</evidence>
<gene>
    <name evidence="1" type="ORF">MC7420_496</name>
</gene>
<dbReference type="EMBL" id="DS989844">
    <property type="protein sequence ID" value="EDX77359.1"/>
    <property type="molecule type" value="Genomic_DNA"/>
</dbReference>
<name>B4VKR2_9CYAN</name>